<dbReference type="InterPro" id="IPR001764">
    <property type="entry name" value="Glyco_hydro_3_N"/>
</dbReference>
<dbReference type="InterPro" id="IPR051915">
    <property type="entry name" value="Cellulose_Degrad_GH3"/>
</dbReference>
<dbReference type="SMART" id="SM01217">
    <property type="entry name" value="Fn3_like"/>
    <property type="match status" value="1"/>
</dbReference>
<dbReference type="Proteomes" id="UP000663828">
    <property type="component" value="Unassembled WGS sequence"/>
</dbReference>
<dbReference type="Gene3D" id="1.25.40.10">
    <property type="entry name" value="Tetratricopeptide repeat domain"/>
    <property type="match status" value="1"/>
</dbReference>
<dbReference type="FunFam" id="3.20.20.300:FF:000005">
    <property type="entry name" value="Periplasmic beta-glucosidase"/>
    <property type="match status" value="1"/>
</dbReference>
<dbReference type="Gene3D" id="3.20.20.300">
    <property type="entry name" value="Glycoside hydrolase, family 3, N-terminal domain"/>
    <property type="match status" value="1"/>
</dbReference>
<dbReference type="FunFam" id="3.40.50.1700:FF:000004">
    <property type="entry name" value="Periplasmic beta-glucosidase"/>
    <property type="match status" value="1"/>
</dbReference>
<dbReference type="PRINTS" id="PR00133">
    <property type="entry name" value="GLHYDRLASE3"/>
</dbReference>
<evidence type="ECO:0000256" key="8">
    <source>
        <dbReference type="ARBA" id="ARBA00023295"/>
    </source>
</evidence>
<name>A0A815GUE5_ADIRI</name>
<dbReference type="InterPro" id="IPR017853">
    <property type="entry name" value="GH"/>
</dbReference>
<evidence type="ECO:0000256" key="6">
    <source>
        <dbReference type="ARBA" id="ARBA00022764"/>
    </source>
</evidence>
<evidence type="ECO:0000256" key="7">
    <source>
        <dbReference type="ARBA" id="ARBA00022801"/>
    </source>
</evidence>
<evidence type="ECO:0000256" key="1">
    <source>
        <dbReference type="ARBA" id="ARBA00000448"/>
    </source>
</evidence>
<dbReference type="EC" id="3.2.1.21" evidence="4"/>
<reference evidence="13" key="1">
    <citation type="submission" date="2021-02" db="EMBL/GenBank/DDBJ databases">
        <authorList>
            <person name="Nowell W R."/>
        </authorList>
    </citation>
    <scope>NUCLEOTIDE SEQUENCE</scope>
</reference>
<dbReference type="Pfam" id="PF00933">
    <property type="entry name" value="Glyco_hydro_3"/>
    <property type="match status" value="1"/>
</dbReference>
<dbReference type="InterPro" id="IPR002772">
    <property type="entry name" value="Glyco_hydro_3_C"/>
</dbReference>
<dbReference type="InterPro" id="IPR013783">
    <property type="entry name" value="Ig-like_fold"/>
</dbReference>
<dbReference type="InterPro" id="IPR011990">
    <property type="entry name" value="TPR-like_helical_dom_sf"/>
</dbReference>
<dbReference type="SUPFAM" id="SSF51445">
    <property type="entry name" value="(Trans)glycosidases"/>
    <property type="match status" value="1"/>
</dbReference>
<dbReference type="GO" id="GO:0009251">
    <property type="term" value="P:glucan catabolic process"/>
    <property type="evidence" value="ECO:0007669"/>
    <property type="project" value="TreeGrafter"/>
</dbReference>
<dbReference type="PROSITE" id="PS51375">
    <property type="entry name" value="PPR"/>
    <property type="match status" value="1"/>
</dbReference>
<dbReference type="Gene3D" id="3.40.50.1700">
    <property type="entry name" value="Glycoside hydrolase family 3 C-terminal domain"/>
    <property type="match status" value="1"/>
</dbReference>
<keyword evidence="5" id="KW-0732">Signal</keyword>
<dbReference type="FunFam" id="2.60.40.10:FF:000495">
    <property type="entry name" value="Periplasmic beta-glucosidase"/>
    <property type="match status" value="1"/>
</dbReference>
<dbReference type="NCBIfam" id="NF011678">
    <property type="entry name" value="PRK15098.1"/>
    <property type="match status" value="1"/>
</dbReference>
<dbReference type="SUPFAM" id="SSF52279">
    <property type="entry name" value="Beta-D-glucan exohydrolase, C-terminal domain"/>
    <property type="match status" value="1"/>
</dbReference>
<dbReference type="PANTHER" id="PTHR30620">
    <property type="entry name" value="PERIPLASMIC BETA-GLUCOSIDASE-RELATED"/>
    <property type="match status" value="1"/>
</dbReference>
<evidence type="ECO:0000256" key="11">
    <source>
        <dbReference type="RuleBase" id="RU361161"/>
    </source>
</evidence>
<evidence type="ECO:0000256" key="5">
    <source>
        <dbReference type="ARBA" id="ARBA00022729"/>
    </source>
</evidence>
<organism evidence="13 14">
    <name type="scientific">Adineta ricciae</name>
    <name type="common">Rotifer</name>
    <dbReference type="NCBI Taxonomy" id="249248"/>
    <lineage>
        <taxon>Eukaryota</taxon>
        <taxon>Metazoa</taxon>
        <taxon>Spiralia</taxon>
        <taxon>Gnathifera</taxon>
        <taxon>Rotifera</taxon>
        <taxon>Eurotatoria</taxon>
        <taxon>Bdelloidea</taxon>
        <taxon>Adinetida</taxon>
        <taxon>Adinetidae</taxon>
        <taxon>Adineta</taxon>
    </lineage>
</organism>
<dbReference type="GO" id="GO:0008422">
    <property type="term" value="F:beta-glucosidase activity"/>
    <property type="evidence" value="ECO:0007669"/>
    <property type="project" value="UniProtKB-EC"/>
</dbReference>
<keyword evidence="8 11" id="KW-0326">Glycosidase</keyword>
<dbReference type="InterPro" id="IPR036881">
    <property type="entry name" value="Glyco_hydro_3_C_sf"/>
</dbReference>
<dbReference type="PROSITE" id="PS00775">
    <property type="entry name" value="GLYCOSYL_HYDROL_F3"/>
    <property type="match status" value="1"/>
</dbReference>
<evidence type="ECO:0000256" key="9">
    <source>
        <dbReference type="ARBA" id="ARBA00067498"/>
    </source>
</evidence>
<feature type="repeat" description="PPR" evidence="10">
    <location>
        <begin position="164"/>
        <end position="198"/>
    </location>
</feature>
<keyword evidence="14" id="KW-1185">Reference proteome</keyword>
<comment type="subcellular location">
    <subcellularLocation>
        <location evidence="2">Periplasm</location>
    </subcellularLocation>
</comment>
<keyword evidence="7 11" id="KW-0378">Hydrolase</keyword>
<dbReference type="Gene3D" id="2.60.40.10">
    <property type="entry name" value="Immunoglobulins"/>
    <property type="match status" value="1"/>
</dbReference>
<comment type="catalytic activity">
    <reaction evidence="1">
        <text>Hydrolysis of terminal, non-reducing beta-D-glucosyl residues with release of beta-D-glucose.</text>
        <dbReference type="EC" id="3.2.1.21"/>
    </reaction>
</comment>
<comment type="caution">
    <text evidence="13">The sequence shown here is derived from an EMBL/GenBank/DDBJ whole genome shotgun (WGS) entry which is preliminary data.</text>
</comment>
<keyword evidence="6" id="KW-0574">Periplasm</keyword>
<evidence type="ECO:0000259" key="12">
    <source>
        <dbReference type="SMART" id="SM01217"/>
    </source>
</evidence>
<evidence type="ECO:0000256" key="4">
    <source>
        <dbReference type="ARBA" id="ARBA00012744"/>
    </source>
</evidence>
<evidence type="ECO:0000256" key="10">
    <source>
        <dbReference type="PROSITE-ProRule" id="PRU00708"/>
    </source>
</evidence>
<dbReference type="Pfam" id="PF14310">
    <property type="entry name" value="Fn3-like"/>
    <property type="match status" value="1"/>
</dbReference>
<gene>
    <name evidence="13" type="ORF">XAT740_LOCUS31055</name>
</gene>
<dbReference type="InterPro" id="IPR019800">
    <property type="entry name" value="Glyco_hydro_3_AS"/>
</dbReference>
<evidence type="ECO:0000313" key="13">
    <source>
        <dbReference type="EMBL" id="CAF1342908.1"/>
    </source>
</evidence>
<proteinExistence type="inferred from homology"/>
<evidence type="ECO:0000313" key="14">
    <source>
        <dbReference type="Proteomes" id="UP000663828"/>
    </source>
</evidence>
<dbReference type="Pfam" id="PF01915">
    <property type="entry name" value="Glyco_hydro_3_C"/>
    <property type="match status" value="1"/>
</dbReference>
<dbReference type="InterPro" id="IPR026891">
    <property type="entry name" value="Fn3-like"/>
</dbReference>
<evidence type="ECO:0000256" key="2">
    <source>
        <dbReference type="ARBA" id="ARBA00004418"/>
    </source>
</evidence>
<dbReference type="InterPro" id="IPR002885">
    <property type="entry name" value="PPR_rpt"/>
</dbReference>
<dbReference type="Pfam" id="PF13812">
    <property type="entry name" value="PPR_3"/>
    <property type="match status" value="1"/>
</dbReference>
<evidence type="ECO:0000256" key="3">
    <source>
        <dbReference type="ARBA" id="ARBA00005336"/>
    </source>
</evidence>
<dbReference type="InterPro" id="IPR036962">
    <property type="entry name" value="Glyco_hydro_3_N_sf"/>
</dbReference>
<dbReference type="Pfam" id="PF01535">
    <property type="entry name" value="PPR"/>
    <property type="match status" value="1"/>
</dbReference>
<dbReference type="EMBL" id="CAJNOR010002803">
    <property type="protein sequence ID" value="CAF1342908.1"/>
    <property type="molecule type" value="Genomic_DNA"/>
</dbReference>
<accession>A0A815GUE5</accession>
<sequence length="1937" mass="220761">MYTRCSVLKQIVRNFVAPNSYTRLVRFQSSTTSQVVGNRFLDSTSKVDNRSNSGDVFLALTTEYNRKRFVPSGLVMNAIKNINNTISERLSLLILTAAARGVHHVTPEKRVELLEEAWKALSEQKIRLTTRHYETYLSGLNENGFIFDADYYLKLIDNEQIQASPRLYSLLLTQYCREGNTDRAQKFLKMLKERNVSIDEDIFAALAVCQLKLGNDKGANDIIQIMKERGLQPTISTYKEILTALISEHKLEQFEYYLGQMESQQRQSTSSTAYIDAHFVVILLEQCVSYKERPIFDLLLNTLKELDHGRMPNNLFNLAVQCVTNGWHESAIELLQIQTELDIPDNVESPHQGIHGRHWTLFFRQLFENDESHLIDTYLDLMMQKSLVPLDGILRVLYTSSNEDHRLPLSYLERGQELRHPMRTNYFYPLLLKAYSPNTCQNWTDDERLRLYRLLDRLAIPIESLTYSRLLQQSFHQYYQNNFTPLLEMLAQNNLQSILDRMCRLLLIDIRQKTLPLNITQQIAPYFRLNMHRRQEEFSRYLFSVMTDSNKTDADRFEALYQLIDLISKDLSTEIPTLKHELYLNLLRMSAQQHQTDLTNRLADRCIQENIKLGGSMNEIDLLTGYVLPRDTVEKLARYKPGELSWKEKLSNLDWSKANLTTLEQIYQDSKQDGRYPFDLQERLLSLYIKKKSIQQAFAILHEIVSSRQKIDSAIFHRLFNLATVKMGDNIDSSKANHENDLKYLCELYDKSYGLVNLPSELTFRLANMALVNGDQDSAIKIISNRINSNLNDETYHYLMKFLKLNSSVLTSDGLMSIGNLFLNFRINESVRKFWNLFFDILLEKTSAQDVVQYYSDAMRENSNVPYFHLFELFISKDELNRLQDVVDIATLQHGPRNVLHDLGFSLIQNGKIKQAEKIFQTPWLKARNDRINLHSLLFADSNNLDALINAIKLTRNLPDVDQKQLYTSAIRVAIRLDKSDVVDWLCKDIQEHQVQLDIRVKKFLNAHLLSKGLDPLKIKTEDNELENEQNLVSFEDTAGKVAELRTDECELTSNDADVQLTTKTFLQSRQFCSEARFPSRNTRQIIISGRLVDYTTRCKRGISQADIEIIHGQSGFHPICRELHHPNSRGFYNLSTVIATPFTGQLYIRVTSPGYETVLKRVPISLSSQRKRKTIFLQLKLAMVRSEAQIEQQQDQQTQRMNSIVDTLMSQMTIEEKIGQLNLVTVGFDVTGPIVSENVDENIRQGRIGGVFNTFTPKGVRPLQELAMNHTRLKIPLIFGYDVIHGHRTIFPISLGMSTTWDMAVIETSARIAAQEATADGLNWVFSPMVDIARDPRWGRISEGAGEDPWLGSQIAAAMVRGYQGSDLSSSNTVMACLKHFALYGGAEAGRDYNTVDMSRITMYNYFLPPYHAAVEAGAGSVMTSFNEIDSIPASGNRWLLQDLLRDQWKFNGFVVTDFTAINEMIEHGVGNLQEVSARALNAGVDMDMVGEGFLTTLPKSIQEGKVTEQTINQACRRILEAKYKLGLFDDPYRYCDDSRPGTDIFTNENRLAARDFARRSFVLLKTDRKTLPLARANSTIALIGPLADDRRNLIGSWSAAGNWSQSVTVREGIINLVGNQNQVLVAKGSNLIEDTYMLQQLNAHGGEIVVDTQSAQQIIDEAVGIASRSDVVVAVVGESQGMTGEAASRADIGLPECQKRLLQALFNTGKPVVIVLMNGRPMTLTWEHEHAAAILETWFAGTEAGNAIAEVLFGLYNPAGKLTTTFPRHVGQIPLYYNHKRTGRPFNATQFTDKYKSRYLDIPNDPLYPFGHGLSYTTFEFGTISGDKSELRGDSDRLTVRVPISNRGAYGGEEVVQLYISDPAASVTRAVRELKNFKKIYLRAQQTDEVTFVVTTNDLKFYNTNLDYVWEEGDFIIHIGPDSVNTQSIRVKWLK</sequence>
<dbReference type="PANTHER" id="PTHR30620:SF16">
    <property type="entry name" value="LYSOSOMAL BETA GLUCOSIDASE"/>
    <property type="match status" value="1"/>
</dbReference>
<comment type="similarity">
    <text evidence="3 11">Belongs to the glycosyl hydrolase 3 family.</text>
</comment>
<protein>
    <recommendedName>
        <fullName evidence="9">Periplasmic beta-glucosidase</fullName>
        <ecNumber evidence="4">3.2.1.21</ecNumber>
    </recommendedName>
</protein>
<feature type="domain" description="Fibronectin type III-like" evidence="12">
    <location>
        <begin position="1856"/>
        <end position="1925"/>
    </location>
</feature>